<evidence type="ECO:0000256" key="7">
    <source>
        <dbReference type="ARBA" id="ARBA00037909"/>
    </source>
</evidence>
<keyword evidence="4" id="KW-0223">Dioxygenase</keyword>
<name>A0A9Q1H0Z0_9CARY</name>
<dbReference type="Proteomes" id="UP001153076">
    <property type="component" value="Unassembled WGS sequence"/>
</dbReference>
<dbReference type="Gene3D" id="2.60.120.330">
    <property type="entry name" value="B-lactam Antibiotic, Isopenicillin N Synthase, Chain"/>
    <property type="match status" value="1"/>
</dbReference>
<dbReference type="PROSITE" id="PS51471">
    <property type="entry name" value="FE2OG_OXY"/>
    <property type="match status" value="1"/>
</dbReference>
<dbReference type="Pfam" id="PF03171">
    <property type="entry name" value="2OG-FeII_Oxy"/>
    <property type="match status" value="1"/>
</dbReference>
<evidence type="ECO:0000256" key="1">
    <source>
        <dbReference type="ARBA" id="ARBA00001961"/>
    </source>
</evidence>
<dbReference type="InterPro" id="IPR044861">
    <property type="entry name" value="IPNS-like_FE2OG_OXY"/>
</dbReference>
<comment type="pathway">
    <text evidence="2">Hormone biosynthesis.</text>
</comment>
<comment type="caution">
    <text evidence="12">The sequence shown here is derived from an EMBL/GenBank/DDBJ whole genome shotgun (WGS) entry which is preliminary data.</text>
</comment>
<evidence type="ECO:0000256" key="6">
    <source>
        <dbReference type="ARBA" id="ARBA00023004"/>
    </source>
</evidence>
<comment type="similarity">
    <text evidence="8">Belongs to the iron/ascorbate-dependent oxidoreductase family. GA3OX subfamily.</text>
</comment>
<dbReference type="InterPro" id="IPR005123">
    <property type="entry name" value="Oxoglu/Fe-dep_dioxygenase_dom"/>
</dbReference>
<dbReference type="GO" id="GO:0046872">
    <property type="term" value="F:metal ion binding"/>
    <property type="evidence" value="ECO:0007669"/>
    <property type="project" value="UniProtKB-KW"/>
</dbReference>
<evidence type="ECO:0000256" key="8">
    <source>
        <dbReference type="ARBA" id="ARBA00061560"/>
    </source>
</evidence>
<accession>A0A9Q1H0Z0</accession>
<evidence type="ECO:0000256" key="5">
    <source>
        <dbReference type="ARBA" id="ARBA00023002"/>
    </source>
</evidence>
<evidence type="ECO:0000256" key="3">
    <source>
        <dbReference type="ARBA" id="ARBA00022723"/>
    </source>
</evidence>
<proteinExistence type="inferred from homology"/>
<dbReference type="GO" id="GO:0009686">
    <property type="term" value="P:gibberellin biosynthetic process"/>
    <property type="evidence" value="ECO:0007669"/>
    <property type="project" value="UniProtKB-ARBA"/>
</dbReference>
<evidence type="ECO:0000313" key="12">
    <source>
        <dbReference type="EMBL" id="KAJ8428318.1"/>
    </source>
</evidence>
<dbReference type="InterPro" id="IPR050231">
    <property type="entry name" value="Iron_ascorbate_oxido_reductase"/>
</dbReference>
<reference evidence="12" key="1">
    <citation type="submission" date="2022-04" db="EMBL/GenBank/DDBJ databases">
        <title>Carnegiea gigantea Genome sequencing and assembly v2.</title>
        <authorList>
            <person name="Copetti D."/>
            <person name="Sanderson M.J."/>
            <person name="Burquez A."/>
            <person name="Wojciechowski M.F."/>
        </authorList>
    </citation>
    <scope>NUCLEOTIDE SEQUENCE</scope>
    <source>
        <strain evidence="12">SGP5-SGP5p</strain>
        <tissue evidence="12">Aerial part</tissue>
    </source>
</reference>
<evidence type="ECO:0000259" key="11">
    <source>
        <dbReference type="PROSITE" id="PS51471"/>
    </source>
</evidence>
<dbReference type="Pfam" id="PF14226">
    <property type="entry name" value="DIOX_N"/>
    <property type="match status" value="1"/>
</dbReference>
<dbReference type="GO" id="GO:0016707">
    <property type="term" value="F:gibberellin 3-beta-dioxygenase activity"/>
    <property type="evidence" value="ECO:0007669"/>
    <property type="project" value="UniProtKB-EC"/>
</dbReference>
<evidence type="ECO:0000256" key="10">
    <source>
        <dbReference type="RuleBase" id="RU003682"/>
    </source>
</evidence>
<dbReference type="EC" id="1.14.11.15" evidence="9"/>
<keyword evidence="3 10" id="KW-0479">Metal-binding</keyword>
<feature type="domain" description="Fe2OG dioxygenase" evidence="11">
    <location>
        <begin position="209"/>
        <end position="311"/>
    </location>
</feature>
<dbReference type="PANTHER" id="PTHR47990">
    <property type="entry name" value="2-OXOGLUTARATE (2OG) AND FE(II)-DEPENDENT OXYGENASE SUPERFAMILY PROTEIN-RELATED"/>
    <property type="match status" value="1"/>
</dbReference>
<evidence type="ECO:0000256" key="2">
    <source>
        <dbReference type="ARBA" id="ARBA00004972"/>
    </source>
</evidence>
<dbReference type="FunFam" id="2.60.120.330:FF:000013">
    <property type="entry name" value="Gibberellin 3-beta-dioxygenase 1"/>
    <property type="match status" value="1"/>
</dbReference>
<organism evidence="12 13">
    <name type="scientific">Carnegiea gigantea</name>
    <dbReference type="NCBI Taxonomy" id="171969"/>
    <lineage>
        <taxon>Eukaryota</taxon>
        <taxon>Viridiplantae</taxon>
        <taxon>Streptophyta</taxon>
        <taxon>Embryophyta</taxon>
        <taxon>Tracheophyta</taxon>
        <taxon>Spermatophyta</taxon>
        <taxon>Magnoliopsida</taxon>
        <taxon>eudicotyledons</taxon>
        <taxon>Gunneridae</taxon>
        <taxon>Pentapetalae</taxon>
        <taxon>Caryophyllales</taxon>
        <taxon>Cactineae</taxon>
        <taxon>Cactaceae</taxon>
        <taxon>Cactoideae</taxon>
        <taxon>Echinocereeae</taxon>
        <taxon>Carnegiea</taxon>
    </lineage>
</organism>
<comment type="cofactor">
    <cofactor evidence="1">
        <name>L-ascorbate</name>
        <dbReference type="ChEBI" id="CHEBI:38290"/>
    </cofactor>
</comment>
<evidence type="ECO:0000313" key="13">
    <source>
        <dbReference type="Proteomes" id="UP001153076"/>
    </source>
</evidence>
<dbReference type="EMBL" id="JAKOGI010001023">
    <property type="protein sequence ID" value="KAJ8428318.1"/>
    <property type="molecule type" value="Genomic_DNA"/>
</dbReference>
<dbReference type="OrthoDB" id="288590at2759"/>
<keyword evidence="5 10" id="KW-0560">Oxidoreductase</keyword>
<comment type="pathway">
    <text evidence="7">Plant hormone biosynthesis; gibberellin biosynthesis.</text>
</comment>
<protein>
    <recommendedName>
        <fullName evidence="9">gibberellin 3beta-dioxygenase</fullName>
        <ecNumber evidence="9">1.14.11.15</ecNumber>
    </recommendedName>
</protein>
<gene>
    <name evidence="12" type="ORF">Cgig2_014209</name>
</gene>
<keyword evidence="6 10" id="KW-0408">Iron</keyword>
<dbReference type="SUPFAM" id="SSF51197">
    <property type="entry name" value="Clavaminate synthase-like"/>
    <property type="match status" value="1"/>
</dbReference>
<sequence>MPSRCKSHPVHHLPNKPCLDFKSLKELPDSFKWAPLDGPSRALELESESESESESVPVVDLNDPNAQKLIGLACKAWGVFQVINHGVSKSLLDKIEACGKSLFALPVQQKLKAVRSADGVTGYGPARISSFFPKRMWSEGFTIVGSPLEHARQLWPNDYSKFCAIIEEYQNEMNTLAEKLMWLILGSLGISTRDVKWAASPTGANPFKGASGVIQLNSYPACPDPSRAMGLAAHTDSTLLTILHQSSTSGLQVFQEWAGSWVMVPPISGGLVINIGDLLHIISNGLYSSVYHRAVVNKTRHRLSVAYLYGPEPNVRIQPLPKLSDANRPPLYRPVTWSEYLGIKGKHFDKTLSLIRLNNDSNEDNDNNSTLINGLKRGVDRTKSIKVDSNTKILAAFA</sequence>
<dbReference type="InterPro" id="IPR026992">
    <property type="entry name" value="DIOX_N"/>
</dbReference>
<dbReference type="AlphaFoldDB" id="A0A9Q1H0Z0"/>
<evidence type="ECO:0000256" key="4">
    <source>
        <dbReference type="ARBA" id="ARBA00022964"/>
    </source>
</evidence>
<dbReference type="InterPro" id="IPR027443">
    <property type="entry name" value="IPNS-like_sf"/>
</dbReference>
<evidence type="ECO:0000256" key="9">
    <source>
        <dbReference type="ARBA" id="ARBA00066695"/>
    </source>
</evidence>
<dbReference type="PRINTS" id="PR00682">
    <property type="entry name" value="IPNSYNTHASE"/>
</dbReference>
<keyword evidence="13" id="KW-1185">Reference proteome</keyword>